<dbReference type="EMBL" id="FNYY01000036">
    <property type="protein sequence ID" value="SEK11119.1"/>
    <property type="molecule type" value="Genomic_DNA"/>
</dbReference>
<dbReference type="GeneID" id="80821169"/>
<dbReference type="AlphaFoldDB" id="A0A975WFF2"/>
<proteinExistence type="predicted"/>
<protein>
    <submittedName>
        <fullName evidence="1">2-dehydro-3-deoxygalactonokinase</fullName>
    </submittedName>
</protein>
<sequence>MAPTHSIFVDWGTSNLRAYLLDASGKIIAQRYTPQGIKKIENGACPGILRAMAVDWDVLSAGTRVLMAGMVGSEMGWREVALVPAPCDAKDIADNLVNVSAEGFHDVRIVPGVLSHQPKRPAGMMRGEEVQSIGAFAMLEQQDAIICLPGSHSKWVDIQDSKIAGISTFMTGEMFEIVGKHSTLRGLVEQSPSCFDAAGFREGLAMARTELNLMQLIFSIRTEAVARGGPLPCRDAARLSGILIGSETRAAIDALDIQAETAVYLASDTQLMRAYDLALREFGQRVVTVDAESAFLNGCRAINKAADVGAEQPAIRALV</sequence>
<dbReference type="RefSeq" id="WP_074840357.1">
    <property type="nucleotide sequence ID" value="NZ_FNYY01000036.1"/>
</dbReference>
<reference evidence="1 2" key="1">
    <citation type="submission" date="2016-10" db="EMBL/GenBank/DDBJ databases">
        <authorList>
            <person name="Varghese N."/>
            <person name="Submissions S."/>
        </authorList>
    </citation>
    <scope>NUCLEOTIDE SEQUENCE [LARGE SCALE GENOMIC DNA]</scope>
    <source>
        <strain evidence="1 2">FF3</strain>
    </source>
</reference>
<organism evidence="1 2">
    <name type="scientific">Marinovum algicola</name>
    <dbReference type="NCBI Taxonomy" id="42444"/>
    <lineage>
        <taxon>Bacteria</taxon>
        <taxon>Pseudomonadati</taxon>
        <taxon>Pseudomonadota</taxon>
        <taxon>Alphaproteobacteria</taxon>
        <taxon>Rhodobacterales</taxon>
        <taxon>Roseobacteraceae</taxon>
        <taxon>Marinovum</taxon>
    </lineage>
</organism>
<dbReference type="InterPro" id="IPR007729">
    <property type="entry name" value="DGOK"/>
</dbReference>
<dbReference type="InterPro" id="IPR042257">
    <property type="entry name" value="DGOK_C"/>
</dbReference>
<dbReference type="InterPro" id="IPR042258">
    <property type="entry name" value="DGOK_N"/>
</dbReference>
<keyword evidence="2" id="KW-1185">Reference proteome</keyword>
<dbReference type="Gene3D" id="3.30.420.300">
    <property type="entry name" value="2-keto-3-deoxy-galactonokinase, substrate binding domain"/>
    <property type="match status" value="1"/>
</dbReference>
<gene>
    <name evidence="1" type="ORF">SAMN04487940_13613</name>
</gene>
<evidence type="ECO:0000313" key="2">
    <source>
        <dbReference type="Proteomes" id="UP000182932"/>
    </source>
</evidence>
<name>A0A975WFF2_9RHOB</name>
<dbReference type="Proteomes" id="UP000182932">
    <property type="component" value="Unassembled WGS sequence"/>
</dbReference>
<dbReference type="Gene3D" id="3.30.420.310">
    <property type="entry name" value="2-keto-3-deoxy-galactonokinase, C-terminal domain"/>
    <property type="match status" value="1"/>
</dbReference>
<dbReference type="GO" id="GO:0034194">
    <property type="term" value="P:D-galactonate catabolic process"/>
    <property type="evidence" value="ECO:0007669"/>
    <property type="project" value="InterPro"/>
</dbReference>
<dbReference type="Pfam" id="PF05035">
    <property type="entry name" value="DGOK"/>
    <property type="match status" value="1"/>
</dbReference>
<evidence type="ECO:0000313" key="1">
    <source>
        <dbReference type="EMBL" id="SEK11119.1"/>
    </source>
</evidence>
<dbReference type="GO" id="GO:0008671">
    <property type="term" value="F:2-dehydro-3-deoxygalactonokinase activity"/>
    <property type="evidence" value="ECO:0007669"/>
    <property type="project" value="InterPro"/>
</dbReference>
<comment type="caution">
    <text evidence="1">The sequence shown here is derived from an EMBL/GenBank/DDBJ whole genome shotgun (WGS) entry which is preliminary data.</text>
</comment>
<accession>A0A975WFF2</accession>